<dbReference type="AlphaFoldDB" id="A0A8E2FAB5"/>
<dbReference type="EMBL" id="KV748715">
    <property type="protein sequence ID" value="OCL13486.1"/>
    <property type="molecule type" value="Genomic_DNA"/>
</dbReference>
<keyword evidence="7" id="KW-1185">Reference proteome</keyword>
<dbReference type="PANTHER" id="PTHR16932">
    <property type="entry name" value="INTERFERON ALPHA-INDUCIBLE PROTEIN 27"/>
    <property type="match status" value="1"/>
</dbReference>
<keyword evidence="5" id="KW-0472">Membrane</keyword>
<gene>
    <name evidence="6" type="ORF">AOQ84DRAFT_310495</name>
</gene>
<dbReference type="GO" id="GO:0016020">
    <property type="term" value="C:membrane"/>
    <property type="evidence" value="ECO:0007669"/>
    <property type="project" value="UniProtKB-SubCell"/>
</dbReference>
<keyword evidence="3" id="KW-0812">Transmembrane</keyword>
<dbReference type="PANTHER" id="PTHR16932:SF18">
    <property type="entry name" value="INTERFERON, ALPHA-INDUCIBLE PROTEIN 27-LIKE 2"/>
    <property type="match status" value="1"/>
</dbReference>
<comment type="subcellular location">
    <subcellularLocation>
        <location evidence="1">Membrane</location>
        <topology evidence="1">Multi-pass membrane protein</topology>
    </subcellularLocation>
</comment>
<evidence type="ECO:0000256" key="4">
    <source>
        <dbReference type="ARBA" id="ARBA00022989"/>
    </source>
</evidence>
<name>A0A8E2FAB5_9PEZI</name>
<dbReference type="Gene3D" id="6.10.110.10">
    <property type="match status" value="1"/>
</dbReference>
<keyword evidence="4" id="KW-1133">Transmembrane helix</keyword>
<evidence type="ECO:0000313" key="7">
    <source>
        <dbReference type="Proteomes" id="UP000250140"/>
    </source>
</evidence>
<evidence type="ECO:0000256" key="5">
    <source>
        <dbReference type="ARBA" id="ARBA00023136"/>
    </source>
</evidence>
<dbReference type="OrthoDB" id="440424at2759"/>
<dbReference type="Proteomes" id="UP000250140">
    <property type="component" value="Unassembled WGS sequence"/>
</dbReference>
<evidence type="ECO:0000256" key="1">
    <source>
        <dbReference type="ARBA" id="ARBA00004141"/>
    </source>
</evidence>
<comment type="similarity">
    <text evidence="2">Belongs to the IFI6/IFI27 family.</text>
</comment>
<accession>A0A8E2FAB5</accession>
<protein>
    <submittedName>
        <fullName evidence="6">Uncharacterized protein</fullName>
    </submittedName>
</protein>
<dbReference type="InterPro" id="IPR009311">
    <property type="entry name" value="IFI6/IFI27-like"/>
</dbReference>
<organism evidence="6 7">
    <name type="scientific">Glonium stellatum</name>
    <dbReference type="NCBI Taxonomy" id="574774"/>
    <lineage>
        <taxon>Eukaryota</taxon>
        <taxon>Fungi</taxon>
        <taxon>Dikarya</taxon>
        <taxon>Ascomycota</taxon>
        <taxon>Pezizomycotina</taxon>
        <taxon>Dothideomycetes</taxon>
        <taxon>Pleosporomycetidae</taxon>
        <taxon>Gloniales</taxon>
        <taxon>Gloniaceae</taxon>
        <taxon>Glonium</taxon>
    </lineage>
</organism>
<dbReference type="InterPro" id="IPR038213">
    <property type="entry name" value="IFI6/IFI27-like_sf"/>
</dbReference>
<sequence length="184" mass="18963">MSAMKSSASIAGTASTAYQASKERATSVDYNKFFTDAQAKFHEAKDHIRTVDYSQLPAEAQAKFREAKDHIAAVDYKSLPADVKDWVVAHPYQTAFHVTSGVLLIAPGLLSEPLLGLLGWTSAGPRAASVAAGIQSAFGTGAAGGAFATLQSAAMGGYGVPAVAWAVRGVTGAFQAASWALGKG</sequence>
<reference evidence="6 7" key="1">
    <citation type="journal article" date="2016" name="Nat. Commun.">
        <title>Ectomycorrhizal ecology is imprinted in the genome of the dominant symbiotic fungus Cenococcum geophilum.</title>
        <authorList>
            <consortium name="DOE Joint Genome Institute"/>
            <person name="Peter M."/>
            <person name="Kohler A."/>
            <person name="Ohm R.A."/>
            <person name="Kuo A."/>
            <person name="Krutzmann J."/>
            <person name="Morin E."/>
            <person name="Arend M."/>
            <person name="Barry K.W."/>
            <person name="Binder M."/>
            <person name="Choi C."/>
            <person name="Clum A."/>
            <person name="Copeland A."/>
            <person name="Grisel N."/>
            <person name="Haridas S."/>
            <person name="Kipfer T."/>
            <person name="LaButti K."/>
            <person name="Lindquist E."/>
            <person name="Lipzen A."/>
            <person name="Maire R."/>
            <person name="Meier B."/>
            <person name="Mihaltcheva S."/>
            <person name="Molinier V."/>
            <person name="Murat C."/>
            <person name="Poggeler S."/>
            <person name="Quandt C.A."/>
            <person name="Sperisen C."/>
            <person name="Tritt A."/>
            <person name="Tisserant E."/>
            <person name="Crous P.W."/>
            <person name="Henrissat B."/>
            <person name="Nehls U."/>
            <person name="Egli S."/>
            <person name="Spatafora J.W."/>
            <person name="Grigoriev I.V."/>
            <person name="Martin F.M."/>
        </authorList>
    </citation>
    <scope>NUCLEOTIDE SEQUENCE [LARGE SCALE GENOMIC DNA]</scope>
    <source>
        <strain evidence="6 7">CBS 207.34</strain>
    </source>
</reference>
<evidence type="ECO:0000256" key="2">
    <source>
        <dbReference type="ARBA" id="ARBA00007262"/>
    </source>
</evidence>
<feature type="non-terminal residue" evidence="6">
    <location>
        <position position="184"/>
    </location>
</feature>
<proteinExistence type="inferred from homology"/>
<evidence type="ECO:0000256" key="3">
    <source>
        <dbReference type="ARBA" id="ARBA00022692"/>
    </source>
</evidence>
<evidence type="ECO:0000313" key="6">
    <source>
        <dbReference type="EMBL" id="OCL13486.1"/>
    </source>
</evidence>